<evidence type="ECO:0000313" key="4">
    <source>
        <dbReference type="EMBL" id="RGP80999.1"/>
    </source>
</evidence>
<evidence type="ECO:0000259" key="3">
    <source>
        <dbReference type="PROSITE" id="PS50948"/>
    </source>
</evidence>
<protein>
    <recommendedName>
        <fullName evidence="3">Apple domain-containing protein</fullName>
    </recommendedName>
</protein>
<dbReference type="Proteomes" id="UP000266234">
    <property type="component" value="Unassembled WGS sequence"/>
</dbReference>
<dbReference type="OrthoDB" id="5086246at2759"/>
<keyword evidence="5" id="KW-1185">Reference proteome</keyword>
<dbReference type="SMART" id="SM00473">
    <property type="entry name" value="PAN_AP"/>
    <property type="match status" value="3"/>
</dbReference>
<dbReference type="PROSITE" id="PS50948">
    <property type="entry name" value="PAN"/>
    <property type="match status" value="1"/>
</dbReference>
<gene>
    <name evidence="4" type="ORF">FLONG3_787</name>
</gene>
<feature type="region of interest" description="Disordered" evidence="1">
    <location>
        <begin position="365"/>
        <end position="416"/>
    </location>
</feature>
<organism evidence="4 5">
    <name type="scientific">Fusarium longipes</name>
    <dbReference type="NCBI Taxonomy" id="694270"/>
    <lineage>
        <taxon>Eukaryota</taxon>
        <taxon>Fungi</taxon>
        <taxon>Dikarya</taxon>
        <taxon>Ascomycota</taxon>
        <taxon>Pezizomycotina</taxon>
        <taxon>Sordariomycetes</taxon>
        <taxon>Hypocreomycetidae</taxon>
        <taxon>Hypocreales</taxon>
        <taxon>Nectriaceae</taxon>
        <taxon>Fusarium</taxon>
    </lineage>
</organism>
<proteinExistence type="predicted"/>
<dbReference type="EMBL" id="PXOG01000016">
    <property type="protein sequence ID" value="RGP80999.1"/>
    <property type="molecule type" value="Genomic_DNA"/>
</dbReference>
<comment type="caution">
    <text evidence="4">The sequence shown here is derived from an EMBL/GenBank/DDBJ whole genome shotgun (WGS) entry which is preliminary data.</text>
</comment>
<accession>A0A395T993</accession>
<name>A0A395T993_9HYPO</name>
<feature type="domain" description="Apple" evidence="3">
    <location>
        <begin position="540"/>
        <end position="625"/>
    </location>
</feature>
<dbReference type="STRING" id="694270.A0A395T993"/>
<dbReference type="AlphaFoldDB" id="A0A395T993"/>
<feature type="signal peptide" evidence="2">
    <location>
        <begin position="1"/>
        <end position="20"/>
    </location>
</feature>
<keyword evidence="2" id="KW-0732">Signal</keyword>
<sequence length="1034" mass="110284">MQSKIGLLAFAFASSNFVVAGPCKPSRPSTVTSVSLATSVSSADLSGSHTDALNSQTTIDTVSTGLFIVTTTKTEGSDDTSVSSADVTDSPTTSNIISIEFSTTTETKDSIGLSSSYTLVESDSVVTSAPTSDIPSSTIAQSSTTTEEDVVITNALAGGSFASRDPDSPSGLKDFGAIGNAEFHSGGCYKEDGSPDDGCASLTAGDGPNGKRGLFSRFASIYQSIKALPRRKYTIQFVYLVNSAGSQDCMVSATFGNNNFYSLPASSPGGTRVNWARVLEQVETIDANPAFAISLECSGSGSSSILVDSIFISDKVTPETIGNYHLEFGWYPPLETTTSSNQEPSEITQTGDLLSTSVAEVMSTTGGTRNSNIVDTASIPERSPSTNTADVMSTPERSRTTSTVEVMSTAERSRTTSITEVVLTAERSRTTSTTQVMSTAERSPTTDPAEVMSTTGGSPNTDNTDIMSATGGLQSTTYAEVASTTGVKSTHSDTTLFDVTVSTQPTTIADTTSTAADATTTTKCAVDCDLVDLFQANKLCNLYGVFVQTDAIYGFPGDDNSATRHRSQSIAECAEFCRRDMPGCKSVGFQKLSGRCFFSNTIVTQDYVRDGSDSQTVDWYNNEECFTCHVSGCESNTSAAPESFSTTEVSLIPPTTTATTQPTQSVCKPTCERIQDLSEHEDWNCGLYGHVSDGVYTLPGDEEPRGSNNHFEDVAECAEICRTLPGCISAGYQPASARCFFSNTMVTEVEEAGDSESANWNELKCFTCSGCGLDETSTSETPTLQVSTSDYPTSFITTTKAPEPTGACHNNHGEVCQISESGVESTPYVCIRGGIFRGQSWTEPRSKYPMQESQEQCAAICDTLEDCETSAFWGVENHCIFTSTKITAEDLEDPDPNLDDPSWDPRSAVWSHKSCWTCPTCVPNNSPLPKSPTCNYKQGDSCTRSNTETGVCNSVGWLSTGYRAVFSEWYPDQSSTEKCAAICRASSRCLGSSFINGQCYFANNALTPESIVTRPNINQVWDEPSCWDCPGCHS</sequence>
<feature type="chain" id="PRO_5017302917" description="Apple domain-containing protein" evidence="2">
    <location>
        <begin position="21"/>
        <end position="1034"/>
    </location>
</feature>
<feature type="compositionally biased region" description="Polar residues" evidence="1">
    <location>
        <begin position="365"/>
        <end position="375"/>
    </location>
</feature>
<feature type="region of interest" description="Disordered" evidence="1">
    <location>
        <begin position="428"/>
        <end position="463"/>
    </location>
</feature>
<feature type="compositionally biased region" description="Polar residues" evidence="1">
    <location>
        <begin position="430"/>
        <end position="463"/>
    </location>
</feature>
<dbReference type="Pfam" id="PF00024">
    <property type="entry name" value="PAN_1"/>
    <property type="match status" value="1"/>
</dbReference>
<evidence type="ECO:0000313" key="5">
    <source>
        <dbReference type="Proteomes" id="UP000266234"/>
    </source>
</evidence>
<evidence type="ECO:0000256" key="1">
    <source>
        <dbReference type="SAM" id="MobiDB-lite"/>
    </source>
</evidence>
<evidence type="ECO:0000256" key="2">
    <source>
        <dbReference type="SAM" id="SignalP"/>
    </source>
</evidence>
<reference evidence="4 5" key="1">
    <citation type="journal article" date="2018" name="PLoS Pathog.">
        <title>Evolution of structural diversity of trichothecenes, a family of toxins produced by plant pathogenic and entomopathogenic fungi.</title>
        <authorList>
            <person name="Proctor R.H."/>
            <person name="McCormick S.P."/>
            <person name="Kim H.S."/>
            <person name="Cardoza R.E."/>
            <person name="Stanley A.M."/>
            <person name="Lindo L."/>
            <person name="Kelly A."/>
            <person name="Brown D.W."/>
            <person name="Lee T."/>
            <person name="Vaughan M.M."/>
            <person name="Alexander N.J."/>
            <person name="Busman M."/>
            <person name="Gutierrez S."/>
        </authorList>
    </citation>
    <scope>NUCLEOTIDE SEQUENCE [LARGE SCALE GENOMIC DNA]</scope>
    <source>
        <strain evidence="4 5">NRRL 20695</strain>
    </source>
</reference>
<dbReference type="InterPro" id="IPR003609">
    <property type="entry name" value="Pan_app"/>
</dbReference>